<evidence type="ECO:0000313" key="10">
    <source>
        <dbReference type="Proteomes" id="UP001521931"/>
    </source>
</evidence>
<evidence type="ECO:0000256" key="1">
    <source>
        <dbReference type="ARBA" id="ARBA00022679"/>
    </source>
</evidence>
<evidence type="ECO:0000313" key="9">
    <source>
        <dbReference type="EMBL" id="MCG7320450.1"/>
    </source>
</evidence>
<accession>A0ABS9PZU7</accession>
<dbReference type="EMBL" id="JAKRCV010000001">
    <property type="protein sequence ID" value="MCG7320450.1"/>
    <property type="molecule type" value="Genomic_DNA"/>
</dbReference>
<dbReference type="Pfam" id="PF00069">
    <property type="entry name" value="Pkinase"/>
    <property type="match status" value="1"/>
</dbReference>
<keyword evidence="1" id="KW-0808">Transferase</keyword>
<feature type="transmembrane region" description="Helical" evidence="7">
    <location>
        <begin position="553"/>
        <end position="573"/>
    </location>
</feature>
<dbReference type="RefSeq" id="WP_239261427.1">
    <property type="nucleotide sequence ID" value="NZ_JAKRCV010000001.1"/>
</dbReference>
<keyword evidence="2 5" id="KW-0547">Nucleotide-binding</keyword>
<evidence type="ECO:0000256" key="6">
    <source>
        <dbReference type="SAM" id="MobiDB-lite"/>
    </source>
</evidence>
<feature type="region of interest" description="Disordered" evidence="6">
    <location>
        <begin position="348"/>
        <end position="437"/>
    </location>
</feature>
<keyword evidence="7" id="KW-1133">Transmembrane helix</keyword>
<feature type="transmembrane region" description="Helical" evidence="7">
    <location>
        <begin position="593"/>
        <end position="611"/>
    </location>
</feature>
<evidence type="ECO:0000256" key="2">
    <source>
        <dbReference type="ARBA" id="ARBA00022741"/>
    </source>
</evidence>
<reference evidence="9 10" key="1">
    <citation type="submission" date="2022-02" db="EMBL/GenBank/DDBJ databases">
        <title>Uncovering new skin microbiome diversity through culturing and metagenomics.</title>
        <authorList>
            <person name="Conlan S."/>
            <person name="Deming C."/>
            <person name="Nisc Comparative Sequencing Program N."/>
            <person name="Segre J.A."/>
        </authorList>
    </citation>
    <scope>NUCLEOTIDE SEQUENCE [LARGE SCALE GENOMIC DNA]</scope>
    <source>
        <strain evidence="9 10">ACRQZ</strain>
    </source>
</reference>
<organism evidence="9 10">
    <name type="scientific">Arsenicicoccus bolidensis</name>
    <dbReference type="NCBI Taxonomy" id="229480"/>
    <lineage>
        <taxon>Bacteria</taxon>
        <taxon>Bacillati</taxon>
        <taxon>Actinomycetota</taxon>
        <taxon>Actinomycetes</taxon>
        <taxon>Micrococcales</taxon>
        <taxon>Intrasporangiaceae</taxon>
        <taxon>Arsenicicoccus</taxon>
    </lineage>
</organism>
<dbReference type="Gene3D" id="3.30.200.20">
    <property type="entry name" value="Phosphorylase Kinase, domain 1"/>
    <property type="match status" value="1"/>
</dbReference>
<evidence type="ECO:0000256" key="7">
    <source>
        <dbReference type="SAM" id="Phobius"/>
    </source>
</evidence>
<sequence length="635" mass="65007">MSTSSTTPPAGLPAAYDTLGPYRLAGLLGEGGMGVVYLGLDRAGRAVAIKALRPHIAGDPDARARLAREVTTLERVQHPRVAAVLDADPEGARPYIVTRYAPGPPLDDYVTAHGPFRGEALLRLARGLHEALGAIHAAGVVHRDLKPGNVLVVDDDPVVIDFGIAHVADDVRLTSTGLVMGTPGYLSPEVLEGAPVTEATDWWGWASTLAYAATGAPPFGRGRVDVILDRVRSGQHDLTGVDERMRPLLAAALAPDPAHRPSAGTVLAALEQLAHGEAPHLATGPSGRTEVLPAVTQTIAPPTESLAARTELVGQQPPRQGSTRVMPAVPLGGAAGGAAGLAAGLAGEGQAGRPLAGASPYAPIRRTPRMAPPASAPPSLAPSRPAASVHPAGQPVAQTFPPAAAATPPGAGGSAYGLEPRRDQRPPVPVGDPRVGKPARTAQLIGLTGAVAALATTWPMIAVGLALVWSVLARTVDRSVTATVLRRHEAGGARGTDVAVAVARSPFQLLAAAVSTLATGLLGILVTVAVMFAVSLGSSLVGVPQAPTGAVPLAVGALVGCWSCWWGAGGVSLRRGSRMLMRGLTPGQLTREIVTALLVAAVLGLGLWALLRHGVPVWWPLQGDPLTGRTVDWQF</sequence>
<dbReference type="PROSITE" id="PS00108">
    <property type="entry name" value="PROTEIN_KINASE_ST"/>
    <property type="match status" value="1"/>
</dbReference>
<dbReference type="InterPro" id="IPR008271">
    <property type="entry name" value="Ser/Thr_kinase_AS"/>
</dbReference>
<dbReference type="Gene3D" id="1.10.510.10">
    <property type="entry name" value="Transferase(Phosphotransferase) domain 1"/>
    <property type="match status" value="1"/>
</dbReference>
<protein>
    <submittedName>
        <fullName evidence="9">Protein kinase</fullName>
    </submittedName>
</protein>
<feature type="transmembrane region" description="Helical" evidence="7">
    <location>
        <begin position="444"/>
        <end position="469"/>
    </location>
</feature>
<keyword evidence="4 5" id="KW-0067">ATP-binding</keyword>
<dbReference type="SMART" id="SM00220">
    <property type="entry name" value="S_TKc"/>
    <property type="match status" value="1"/>
</dbReference>
<dbReference type="InterPro" id="IPR011009">
    <property type="entry name" value="Kinase-like_dom_sf"/>
</dbReference>
<evidence type="ECO:0000256" key="3">
    <source>
        <dbReference type="ARBA" id="ARBA00022777"/>
    </source>
</evidence>
<feature type="transmembrane region" description="Helical" evidence="7">
    <location>
        <begin position="509"/>
        <end position="533"/>
    </location>
</feature>
<feature type="binding site" evidence="5">
    <location>
        <position position="50"/>
    </location>
    <ligand>
        <name>ATP</name>
        <dbReference type="ChEBI" id="CHEBI:30616"/>
    </ligand>
</feature>
<dbReference type="PROSITE" id="PS50011">
    <property type="entry name" value="PROTEIN_KINASE_DOM"/>
    <property type="match status" value="1"/>
</dbReference>
<feature type="region of interest" description="Disordered" evidence="6">
    <location>
        <begin position="310"/>
        <end position="329"/>
    </location>
</feature>
<dbReference type="SUPFAM" id="SSF56112">
    <property type="entry name" value="Protein kinase-like (PK-like)"/>
    <property type="match status" value="1"/>
</dbReference>
<dbReference type="InterPro" id="IPR000719">
    <property type="entry name" value="Prot_kinase_dom"/>
</dbReference>
<keyword evidence="10" id="KW-1185">Reference proteome</keyword>
<name>A0ABS9PZU7_9MICO</name>
<dbReference type="CDD" id="cd14014">
    <property type="entry name" value="STKc_PknB_like"/>
    <property type="match status" value="1"/>
</dbReference>
<dbReference type="GO" id="GO:0016301">
    <property type="term" value="F:kinase activity"/>
    <property type="evidence" value="ECO:0007669"/>
    <property type="project" value="UniProtKB-KW"/>
</dbReference>
<keyword evidence="3 9" id="KW-0418">Kinase</keyword>
<keyword evidence="7" id="KW-0812">Transmembrane</keyword>
<evidence type="ECO:0000256" key="4">
    <source>
        <dbReference type="ARBA" id="ARBA00022840"/>
    </source>
</evidence>
<dbReference type="PROSITE" id="PS00107">
    <property type="entry name" value="PROTEIN_KINASE_ATP"/>
    <property type="match status" value="1"/>
</dbReference>
<feature type="domain" description="Protein kinase" evidence="8">
    <location>
        <begin position="22"/>
        <end position="273"/>
    </location>
</feature>
<dbReference type="PANTHER" id="PTHR43289">
    <property type="entry name" value="MITOGEN-ACTIVATED PROTEIN KINASE KINASE KINASE 20-RELATED"/>
    <property type="match status" value="1"/>
</dbReference>
<evidence type="ECO:0000259" key="8">
    <source>
        <dbReference type="PROSITE" id="PS50011"/>
    </source>
</evidence>
<gene>
    <name evidence="9" type="ORF">MHL29_00860</name>
</gene>
<proteinExistence type="predicted"/>
<dbReference type="PANTHER" id="PTHR43289:SF34">
    <property type="entry name" value="SERINE_THREONINE-PROTEIN KINASE YBDM-RELATED"/>
    <property type="match status" value="1"/>
</dbReference>
<keyword evidence="7" id="KW-0472">Membrane</keyword>
<comment type="caution">
    <text evidence="9">The sequence shown here is derived from an EMBL/GenBank/DDBJ whole genome shotgun (WGS) entry which is preliminary data.</text>
</comment>
<dbReference type="Proteomes" id="UP001521931">
    <property type="component" value="Unassembled WGS sequence"/>
</dbReference>
<dbReference type="InterPro" id="IPR017441">
    <property type="entry name" value="Protein_kinase_ATP_BS"/>
</dbReference>
<feature type="compositionally biased region" description="Pro residues" evidence="6">
    <location>
        <begin position="370"/>
        <end position="380"/>
    </location>
</feature>
<evidence type="ECO:0000256" key="5">
    <source>
        <dbReference type="PROSITE-ProRule" id="PRU10141"/>
    </source>
</evidence>